<organism evidence="7">
    <name type="scientific">Micromonas pusilla</name>
    <name type="common">Picoplanktonic green alga</name>
    <name type="synonym">Chromulina pusilla</name>
    <dbReference type="NCBI Taxonomy" id="38833"/>
    <lineage>
        <taxon>Eukaryota</taxon>
        <taxon>Viridiplantae</taxon>
        <taxon>Chlorophyta</taxon>
        <taxon>Mamiellophyceae</taxon>
        <taxon>Mamiellales</taxon>
        <taxon>Mamiellaceae</taxon>
        <taxon>Micromonas</taxon>
    </lineage>
</organism>
<name>A0A7S0KR73_MICPS</name>
<keyword evidence="3 5" id="KW-1133">Transmembrane helix</keyword>
<feature type="transmembrane region" description="Helical" evidence="5">
    <location>
        <begin position="491"/>
        <end position="509"/>
    </location>
</feature>
<dbReference type="PANTHER" id="PTHR46157:SF4">
    <property type="entry name" value="K(+) EFFLUX ANTIPORTER 3, CHLOROPLASTIC"/>
    <property type="match status" value="1"/>
</dbReference>
<dbReference type="EMBL" id="HBEV01009869">
    <property type="protein sequence ID" value="CAD8590170.1"/>
    <property type="molecule type" value="Transcribed_RNA"/>
</dbReference>
<evidence type="ECO:0000256" key="4">
    <source>
        <dbReference type="ARBA" id="ARBA00023136"/>
    </source>
</evidence>
<feature type="transmembrane region" description="Helical" evidence="5">
    <location>
        <begin position="546"/>
        <end position="563"/>
    </location>
</feature>
<dbReference type="GO" id="GO:1902600">
    <property type="term" value="P:proton transmembrane transport"/>
    <property type="evidence" value="ECO:0007669"/>
    <property type="project" value="InterPro"/>
</dbReference>
<feature type="transmembrane region" description="Helical" evidence="5">
    <location>
        <begin position="276"/>
        <end position="297"/>
    </location>
</feature>
<evidence type="ECO:0000256" key="2">
    <source>
        <dbReference type="ARBA" id="ARBA00022692"/>
    </source>
</evidence>
<comment type="subcellular location">
    <subcellularLocation>
        <location evidence="1">Membrane</location>
        <topology evidence="1">Multi-pass membrane protein</topology>
    </subcellularLocation>
</comment>
<sequence length="659" mass="68275">MALSLAGHGFAIQGATTRSRVTGRSKRAGPRLAIRAASNADQPVAVPDALAAIASGKPVVEVLSPAANQRSGGAFGLARSLRAPALAVVGLDDVVDVASDASSSGGGPSLYDGRAFSPALKDPSEGASPVRSIVRLVQKAMGLTDDGLDFNALPLGGVVDTVVEPKKVFGDAMQRTRTEVAKGAAIDDAEWSKVVDSVDVDLALLLVSVVAVVPLCKKLNVSPVLGFLGVGLLLNQEGVFSENREVDQFCELGIQFLLFEMGLELSVQRLKALGKYAFGLGLCQVVFGNLLFAAALLPPGEAFGTKVLEMVQSGRGVDDLLQIRSPLEAIVVGFGLTLSSSALGLQLLSDRGMMTTRLGTASLGVLLFQDLAVVPFIIALPVLQKMQSAGADSPLDVGLMAAYTATSFLDLGVLSIGGWLVAKKLYEVITELECDDDVFVALSLLVLFGFSNASAAAGFSDSLGAFIAGLVLAGTPYAHDIIEKLRAFKGLFLSLFFVTIGTTIDVPLARDLFPIVTLMTAGLMAGKLATITALGPLTGLTWREALVAGAFLAQGGEFAFVIFGQATSGSGGALFPQNLDELLVVVVIVSMALTPLAVDAAMAIAGPTLDLSPCDVGDDPNGSCDVAWEMAESYGQELPVVEGEESVLKKEATPAEFND</sequence>
<feature type="transmembrane region" description="Helical" evidence="5">
    <location>
        <begin position="515"/>
        <end position="534"/>
    </location>
</feature>
<feature type="transmembrane region" description="Helical" evidence="5">
    <location>
        <begin position="360"/>
        <end position="380"/>
    </location>
</feature>
<dbReference type="InterPro" id="IPR038770">
    <property type="entry name" value="Na+/solute_symporter_sf"/>
</dbReference>
<dbReference type="GO" id="GO:0016020">
    <property type="term" value="C:membrane"/>
    <property type="evidence" value="ECO:0007669"/>
    <property type="project" value="UniProtKB-SubCell"/>
</dbReference>
<protein>
    <recommendedName>
        <fullName evidence="6">Cation/H+ exchanger transmembrane domain-containing protein</fullName>
    </recommendedName>
</protein>
<dbReference type="PANTHER" id="PTHR46157">
    <property type="entry name" value="K(+) EFFLUX ANTIPORTER 3, CHLOROPLASTIC"/>
    <property type="match status" value="1"/>
</dbReference>
<feature type="transmembrane region" description="Helical" evidence="5">
    <location>
        <begin position="438"/>
        <end position="457"/>
    </location>
</feature>
<evidence type="ECO:0000256" key="5">
    <source>
        <dbReference type="SAM" id="Phobius"/>
    </source>
</evidence>
<evidence type="ECO:0000256" key="3">
    <source>
        <dbReference type="ARBA" id="ARBA00022989"/>
    </source>
</evidence>
<keyword evidence="4 5" id="KW-0472">Membrane</keyword>
<accession>A0A7S0KR73</accession>
<reference evidence="7" key="1">
    <citation type="submission" date="2021-01" db="EMBL/GenBank/DDBJ databases">
        <authorList>
            <person name="Corre E."/>
            <person name="Pelletier E."/>
            <person name="Niang G."/>
            <person name="Scheremetjew M."/>
            <person name="Finn R."/>
            <person name="Kale V."/>
            <person name="Holt S."/>
            <person name="Cochrane G."/>
            <person name="Meng A."/>
            <person name="Brown T."/>
            <person name="Cohen L."/>
        </authorList>
    </citation>
    <scope>NUCLEOTIDE SEQUENCE</scope>
    <source>
        <strain evidence="7">CCMP494</strain>
    </source>
</reference>
<evidence type="ECO:0000259" key="6">
    <source>
        <dbReference type="Pfam" id="PF00999"/>
    </source>
</evidence>
<dbReference type="Gene3D" id="1.20.1530.20">
    <property type="match status" value="1"/>
</dbReference>
<dbReference type="GO" id="GO:0015297">
    <property type="term" value="F:antiporter activity"/>
    <property type="evidence" value="ECO:0007669"/>
    <property type="project" value="InterPro"/>
</dbReference>
<evidence type="ECO:0000313" key="7">
    <source>
        <dbReference type="EMBL" id="CAD8590170.1"/>
    </source>
</evidence>
<dbReference type="Pfam" id="PF00999">
    <property type="entry name" value="Na_H_Exchanger"/>
    <property type="match status" value="1"/>
</dbReference>
<gene>
    <name evidence="7" type="ORF">MSP1404_LOCUS7574</name>
</gene>
<dbReference type="InterPro" id="IPR006153">
    <property type="entry name" value="Cation/H_exchanger_TM"/>
</dbReference>
<proteinExistence type="predicted"/>
<feature type="transmembrane region" description="Helical" evidence="5">
    <location>
        <begin position="329"/>
        <end position="348"/>
    </location>
</feature>
<feature type="transmembrane region" description="Helical" evidence="5">
    <location>
        <begin position="463"/>
        <end position="479"/>
    </location>
</feature>
<feature type="domain" description="Cation/H+ exchanger transmembrane" evidence="6">
    <location>
        <begin position="209"/>
        <end position="597"/>
    </location>
</feature>
<feature type="transmembrane region" description="Helical" evidence="5">
    <location>
        <begin position="583"/>
        <end position="605"/>
    </location>
</feature>
<evidence type="ECO:0000256" key="1">
    <source>
        <dbReference type="ARBA" id="ARBA00004141"/>
    </source>
</evidence>
<keyword evidence="2 5" id="KW-0812">Transmembrane</keyword>
<feature type="transmembrane region" description="Helical" evidence="5">
    <location>
        <begin position="400"/>
        <end position="422"/>
    </location>
</feature>
<dbReference type="AlphaFoldDB" id="A0A7S0KR73"/>